<accession>A0A8X6M8A4</accession>
<evidence type="ECO:0000313" key="1">
    <source>
        <dbReference type="EMBL" id="GFS30955.1"/>
    </source>
</evidence>
<evidence type="ECO:0000313" key="2">
    <source>
        <dbReference type="Proteomes" id="UP000887013"/>
    </source>
</evidence>
<organism evidence="1 2">
    <name type="scientific">Nephila pilipes</name>
    <name type="common">Giant wood spider</name>
    <name type="synonym">Nephila maculata</name>
    <dbReference type="NCBI Taxonomy" id="299642"/>
    <lineage>
        <taxon>Eukaryota</taxon>
        <taxon>Metazoa</taxon>
        <taxon>Ecdysozoa</taxon>
        <taxon>Arthropoda</taxon>
        <taxon>Chelicerata</taxon>
        <taxon>Arachnida</taxon>
        <taxon>Araneae</taxon>
        <taxon>Araneomorphae</taxon>
        <taxon>Entelegynae</taxon>
        <taxon>Araneoidea</taxon>
        <taxon>Nephilidae</taxon>
        <taxon>Nephila</taxon>
    </lineage>
</organism>
<name>A0A8X6M8A4_NEPPI</name>
<dbReference type="Proteomes" id="UP000887013">
    <property type="component" value="Unassembled WGS sequence"/>
</dbReference>
<proteinExistence type="predicted"/>
<feature type="non-terminal residue" evidence="1">
    <location>
        <position position="37"/>
    </location>
</feature>
<dbReference type="AlphaFoldDB" id="A0A8X6M8A4"/>
<sequence length="37" mass="3917">MKLAAPWTVRSPNMAQALFASAPQTFASPVAGLRKNS</sequence>
<reference evidence="1" key="1">
    <citation type="submission" date="2020-08" db="EMBL/GenBank/DDBJ databases">
        <title>Multicomponent nature underlies the extraordinary mechanical properties of spider dragline silk.</title>
        <authorList>
            <person name="Kono N."/>
            <person name="Nakamura H."/>
            <person name="Mori M."/>
            <person name="Yoshida Y."/>
            <person name="Ohtoshi R."/>
            <person name="Malay A.D."/>
            <person name="Moran D.A.P."/>
            <person name="Tomita M."/>
            <person name="Numata K."/>
            <person name="Arakawa K."/>
        </authorList>
    </citation>
    <scope>NUCLEOTIDE SEQUENCE</scope>
</reference>
<protein>
    <submittedName>
        <fullName evidence="1">Uncharacterized protein</fullName>
    </submittedName>
</protein>
<comment type="caution">
    <text evidence="1">The sequence shown here is derived from an EMBL/GenBank/DDBJ whole genome shotgun (WGS) entry which is preliminary data.</text>
</comment>
<gene>
    <name evidence="1" type="ORF">NPIL_314281</name>
</gene>
<dbReference type="EMBL" id="BMAW01041830">
    <property type="protein sequence ID" value="GFS30955.1"/>
    <property type="molecule type" value="Genomic_DNA"/>
</dbReference>
<keyword evidence="2" id="KW-1185">Reference proteome</keyword>